<reference evidence="9 10" key="1">
    <citation type="submission" date="2015-07" db="EMBL/GenBank/DDBJ databases">
        <title>The draft genome sequence of Leadbetterella sp. JN14-9.</title>
        <authorList>
            <person name="Liu Y."/>
            <person name="Du J."/>
            <person name="Shao Z."/>
        </authorList>
    </citation>
    <scope>NUCLEOTIDE SEQUENCE [LARGE SCALE GENOMIC DNA]</scope>
    <source>
        <strain evidence="9 10">JN14-9</strain>
    </source>
</reference>
<evidence type="ECO:0000256" key="5">
    <source>
        <dbReference type="ARBA" id="ARBA00023136"/>
    </source>
</evidence>
<evidence type="ECO:0000259" key="7">
    <source>
        <dbReference type="Pfam" id="PF02687"/>
    </source>
</evidence>
<feature type="domain" description="ABC3 transporter permease C-terminal" evidence="7">
    <location>
        <begin position="308"/>
        <end position="425"/>
    </location>
</feature>
<sequence length="810" mass="90135">MIKNYIKIAWRNMTRNRSFSFINVFGLAASMSVCLLIILVIQDQFAYDDFHENRDRIYRVHTTNGHGFLSASSALPLADELKREFDGIEAAVGLSKDFGGDLVYNEKYASGGGYFAGEDFFKVLDFPLAEGDEATALKEPYSIIISQKIADNLFPREDPIGKVVQFNERGLQANGLEEGNRETPYGLFTIKGVLATPKGKTHLPFELLASQSTMRSLAADSILNYSESDWNNVWTNYTYVLMKPNQSKENLQSALDQISGSTYTDPNSDQFQFKAAELSELTPSAGFIGNMTSLTLPMPVLWVLTALCLVVMFSACLNYTNLSVARALSRAKEVGVRKVSGANRRQIFGQFIVEAIGFALVSLVMAYGLLCLLQNSFTDLWLNQNFLKISLSQNVWTVGLFLIFSLLVGLVAGLLPAIYVSALNPIHIFKGFGQVRFLKRMSVRKGLMVVQFVVSLVFIISVYVLFAQSKHVFNFNYGFDKDNVVNVKILKEDNYDRFAQKLASNKYVSSFSAASVIPAEGRHMARQVKMLDSRGDSLQTSYFDIDKAVLEVWKIPLLAGEGLPLNPSDHSILVNEEFVKNAGYGSPAQAIGQGINFADDDNVQIVGVVKDFHYLLPNQHTENLMLRNRKSTFEYVTIRTSGIDNSEAIASLEADWKSVNPDSKFEYKWMDDQLLFMHRMLRDITSVIGFISLLAILISCLGLLGMAAYNAESRVKEMGIRLVLGSSVKQIIFILSKGFLKLLAVAAVIALPLAYFINNLWLQDFAERITLGPGILLAGVLSMALLSLSMVFSQSYRVAVRNPVESLRSE</sequence>
<organism evidence="9 10">
    <name type="scientific">Jiulongibacter sediminis</name>
    <dbReference type="NCBI Taxonomy" id="1605367"/>
    <lineage>
        <taxon>Bacteria</taxon>
        <taxon>Pseudomonadati</taxon>
        <taxon>Bacteroidota</taxon>
        <taxon>Cytophagia</taxon>
        <taxon>Cytophagales</taxon>
        <taxon>Leadbetterellaceae</taxon>
        <taxon>Jiulongibacter</taxon>
    </lineage>
</organism>
<dbReference type="InterPro" id="IPR003838">
    <property type="entry name" value="ABC3_permease_C"/>
</dbReference>
<evidence type="ECO:0000256" key="4">
    <source>
        <dbReference type="ARBA" id="ARBA00022989"/>
    </source>
</evidence>
<evidence type="ECO:0000256" key="6">
    <source>
        <dbReference type="SAM" id="Phobius"/>
    </source>
</evidence>
<comment type="caution">
    <text evidence="9">The sequence shown here is derived from an EMBL/GenBank/DDBJ whole genome shotgun (WGS) entry which is preliminary data.</text>
</comment>
<dbReference type="Proteomes" id="UP000050454">
    <property type="component" value="Unassembled WGS sequence"/>
</dbReference>
<dbReference type="PANTHER" id="PTHR30572:SF18">
    <property type="entry name" value="ABC-TYPE MACROLIDE FAMILY EXPORT SYSTEM PERMEASE COMPONENT 2"/>
    <property type="match status" value="1"/>
</dbReference>
<dbReference type="Pfam" id="PF02687">
    <property type="entry name" value="FtsX"/>
    <property type="match status" value="2"/>
</dbReference>
<feature type="transmembrane region" description="Helical" evidence="6">
    <location>
        <begin position="395"/>
        <end position="420"/>
    </location>
</feature>
<dbReference type="InterPro" id="IPR050250">
    <property type="entry name" value="Macrolide_Exporter_MacB"/>
</dbReference>
<feature type="domain" description="MacB-like periplasmic core" evidence="8">
    <location>
        <begin position="20"/>
        <end position="257"/>
    </location>
</feature>
<evidence type="ECO:0000313" key="9">
    <source>
        <dbReference type="EMBL" id="KPM47305.1"/>
    </source>
</evidence>
<proteinExistence type="predicted"/>
<keyword evidence="10" id="KW-1185">Reference proteome</keyword>
<keyword evidence="4 6" id="KW-1133">Transmembrane helix</keyword>
<name>A0A0P7BAB7_9BACT</name>
<dbReference type="EMBL" id="LGTQ01000012">
    <property type="protein sequence ID" value="KPM47305.1"/>
    <property type="molecule type" value="Genomic_DNA"/>
</dbReference>
<dbReference type="OrthoDB" id="5933722at2"/>
<evidence type="ECO:0000313" key="10">
    <source>
        <dbReference type="Proteomes" id="UP000050454"/>
    </source>
</evidence>
<dbReference type="GO" id="GO:0005886">
    <property type="term" value="C:plasma membrane"/>
    <property type="evidence" value="ECO:0007669"/>
    <property type="project" value="UniProtKB-SubCell"/>
</dbReference>
<evidence type="ECO:0000259" key="8">
    <source>
        <dbReference type="Pfam" id="PF12704"/>
    </source>
</evidence>
<keyword evidence="2" id="KW-1003">Cell membrane</keyword>
<evidence type="ECO:0000256" key="2">
    <source>
        <dbReference type="ARBA" id="ARBA00022475"/>
    </source>
</evidence>
<dbReference type="PANTHER" id="PTHR30572">
    <property type="entry name" value="MEMBRANE COMPONENT OF TRANSPORTER-RELATED"/>
    <property type="match status" value="1"/>
</dbReference>
<dbReference type="Pfam" id="PF12704">
    <property type="entry name" value="MacB_PCD"/>
    <property type="match status" value="1"/>
</dbReference>
<dbReference type="RefSeq" id="WP_055150186.1">
    <property type="nucleotide sequence ID" value="NZ_JXSZ01000012.1"/>
</dbReference>
<keyword evidence="3 6" id="KW-0812">Transmembrane</keyword>
<feature type="transmembrane region" description="Helical" evidence="6">
    <location>
        <begin position="300"/>
        <end position="320"/>
    </location>
</feature>
<feature type="domain" description="ABC3 transporter permease C-terminal" evidence="7">
    <location>
        <begin position="690"/>
        <end position="802"/>
    </location>
</feature>
<feature type="transmembrane region" description="Helical" evidence="6">
    <location>
        <begin position="446"/>
        <end position="466"/>
    </location>
</feature>
<feature type="transmembrane region" description="Helical" evidence="6">
    <location>
        <begin position="687"/>
        <end position="710"/>
    </location>
</feature>
<protein>
    <submittedName>
        <fullName evidence="9">ABC transporter permease</fullName>
    </submittedName>
</protein>
<dbReference type="GO" id="GO:0022857">
    <property type="term" value="F:transmembrane transporter activity"/>
    <property type="evidence" value="ECO:0007669"/>
    <property type="project" value="TreeGrafter"/>
</dbReference>
<dbReference type="AlphaFoldDB" id="A0A0P7BAB7"/>
<feature type="transmembrane region" description="Helical" evidence="6">
    <location>
        <begin position="769"/>
        <end position="792"/>
    </location>
</feature>
<feature type="transmembrane region" description="Helical" evidence="6">
    <location>
        <begin position="731"/>
        <end position="757"/>
    </location>
</feature>
<evidence type="ECO:0000256" key="3">
    <source>
        <dbReference type="ARBA" id="ARBA00022692"/>
    </source>
</evidence>
<comment type="subcellular location">
    <subcellularLocation>
        <location evidence="1">Cell membrane</location>
        <topology evidence="1">Multi-pass membrane protein</topology>
    </subcellularLocation>
</comment>
<dbReference type="STRING" id="1605367.AFM12_16060"/>
<evidence type="ECO:0000256" key="1">
    <source>
        <dbReference type="ARBA" id="ARBA00004651"/>
    </source>
</evidence>
<gene>
    <name evidence="9" type="ORF">AFM12_16060</name>
</gene>
<dbReference type="InterPro" id="IPR025857">
    <property type="entry name" value="MacB_PCD"/>
</dbReference>
<accession>A0A0P7BAB7</accession>
<keyword evidence="5 6" id="KW-0472">Membrane</keyword>
<feature type="transmembrane region" description="Helical" evidence="6">
    <location>
        <begin position="21"/>
        <end position="41"/>
    </location>
</feature>
<dbReference type="PATRIC" id="fig|1605367.3.peg.641"/>
<feature type="transmembrane region" description="Helical" evidence="6">
    <location>
        <begin position="347"/>
        <end position="375"/>
    </location>
</feature>